<evidence type="ECO:0000313" key="3">
    <source>
        <dbReference type="Proteomes" id="UP000762676"/>
    </source>
</evidence>
<evidence type="ECO:0000313" key="2">
    <source>
        <dbReference type="EMBL" id="GFR86118.1"/>
    </source>
</evidence>
<dbReference type="PANTHER" id="PTHR46599">
    <property type="entry name" value="PIGGYBAC TRANSPOSABLE ELEMENT-DERIVED PROTEIN 4"/>
    <property type="match status" value="1"/>
</dbReference>
<evidence type="ECO:0000259" key="1">
    <source>
        <dbReference type="Pfam" id="PF13843"/>
    </source>
</evidence>
<dbReference type="Pfam" id="PF13843">
    <property type="entry name" value="DDE_Tnp_1_7"/>
    <property type="match status" value="1"/>
</dbReference>
<proteinExistence type="predicted"/>
<sequence length="216" mass="24822">MCTGTVRVNRVGMPKELASKNLKSGEFDYLRKKDLVVVKWKDKRDVTILTSAHDPTVTRSVTTRNVTDKIKPEAVVEYSKHMSGVDHSDQLMSYVPLSRRTAKWTTKLFMHLVTLSLIQASIIYNKICVHKNKKTKTISDFVKQLGTSMSADFMLSPVERQIAKPQTLLRLDRKHFHRLGSLPPTQKKLRPRRDCKVCYDKIVSSGEKKRCRETGY</sequence>
<name>A0AAV4GMI7_9GAST</name>
<dbReference type="AlphaFoldDB" id="A0AAV4GMI7"/>
<dbReference type="EMBL" id="BMAT01001465">
    <property type="protein sequence ID" value="GFR86118.1"/>
    <property type="molecule type" value="Genomic_DNA"/>
</dbReference>
<feature type="domain" description="PiggyBac transposable element-derived protein" evidence="1">
    <location>
        <begin position="1"/>
        <end position="118"/>
    </location>
</feature>
<reference evidence="2 3" key="1">
    <citation type="journal article" date="2021" name="Elife">
        <title>Chloroplast acquisition without the gene transfer in kleptoplastic sea slugs, Plakobranchus ocellatus.</title>
        <authorList>
            <person name="Maeda T."/>
            <person name="Takahashi S."/>
            <person name="Yoshida T."/>
            <person name="Shimamura S."/>
            <person name="Takaki Y."/>
            <person name="Nagai Y."/>
            <person name="Toyoda A."/>
            <person name="Suzuki Y."/>
            <person name="Arimoto A."/>
            <person name="Ishii H."/>
            <person name="Satoh N."/>
            <person name="Nishiyama T."/>
            <person name="Hasebe M."/>
            <person name="Maruyama T."/>
            <person name="Minagawa J."/>
            <person name="Obokata J."/>
            <person name="Shigenobu S."/>
        </authorList>
    </citation>
    <scope>NUCLEOTIDE SEQUENCE [LARGE SCALE GENOMIC DNA]</scope>
</reference>
<gene>
    <name evidence="2" type="ORF">ElyMa_000712400</name>
</gene>
<dbReference type="Proteomes" id="UP000762676">
    <property type="component" value="Unassembled WGS sequence"/>
</dbReference>
<feature type="non-terminal residue" evidence="2">
    <location>
        <position position="216"/>
    </location>
</feature>
<dbReference type="PANTHER" id="PTHR46599:SF3">
    <property type="entry name" value="PIGGYBAC TRANSPOSABLE ELEMENT-DERIVED PROTEIN 4"/>
    <property type="match status" value="1"/>
</dbReference>
<keyword evidence="3" id="KW-1185">Reference proteome</keyword>
<comment type="caution">
    <text evidence="2">The sequence shown here is derived from an EMBL/GenBank/DDBJ whole genome shotgun (WGS) entry which is preliminary data.</text>
</comment>
<dbReference type="InterPro" id="IPR029526">
    <property type="entry name" value="PGBD"/>
</dbReference>
<protein>
    <submittedName>
        <fullName evidence="2">PiggyBac transposable element-derived protein 4</fullName>
    </submittedName>
</protein>
<organism evidence="2 3">
    <name type="scientific">Elysia marginata</name>
    <dbReference type="NCBI Taxonomy" id="1093978"/>
    <lineage>
        <taxon>Eukaryota</taxon>
        <taxon>Metazoa</taxon>
        <taxon>Spiralia</taxon>
        <taxon>Lophotrochozoa</taxon>
        <taxon>Mollusca</taxon>
        <taxon>Gastropoda</taxon>
        <taxon>Heterobranchia</taxon>
        <taxon>Euthyneura</taxon>
        <taxon>Panpulmonata</taxon>
        <taxon>Sacoglossa</taxon>
        <taxon>Placobranchoidea</taxon>
        <taxon>Plakobranchidae</taxon>
        <taxon>Elysia</taxon>
    </lineage>
</organism>
<accession>A0AAV4GMI7</accession>